<dbReference type="RefSeq" id="XP_009799473.1">
    <property type="nucleotide sequence ID" value="XM_009801171.1"/>
</dbReference>
<gene>
    <name evidence="3" type="primary">LOC104245549</name>
</gene>
<evidence type="ECO:0000313" key="3">
    <source>
        <dbReference type="RefSeq" id="XP_009799473.1"/>
    </source>
</evidence>
<proteinExistence type="predicted"/>
<feature type="compositionally biased region" description="Low complexity" evidence="1">
    <location>
        <begin position="200"/>
        <end position="209"/>
    </location>
</feature>
<keyword evidence="2" id="KW-1185">Reference proteome</keyword>
<feature type="compositionally biased region" description="Basic and acidic residues" evidence="1">
    <location>
        <begin position="90"/>
        <end position="114"/>
    </location>
</feature>
<dbReference type="OrthoDB" id="1243394at2759"/>
<sequence length="253" mass="27543">MLARKTIAYGELSKVLNKKLKSSQLKESSAQEFDSSYESESFKSASEGEEHGSSNTEKIQETPAEVSSSVVENLENRFVLVGPIRDVKLAEMSRSEGKKKGKEREGESGKERGNGKKGVPAICGVVEESGIKSGGSGSGEAVEGLVHLRKQRDEPVSSAEETLADLLKRFGASYDPKKRKDTSQKAPIDFKPTKKRKTSSPKPTISSVPRGRAIRSKVKQSEAKLQRALEESTKKKKEKGKAKVTESSEAAEE</sequence>
<organism evidence="2 3">
    <name type="scientific">Nicotiana sylvestris</name>
    <name type="common">Wood tobacco</name>
    <name type="synonym">South American tobacco</name>
    <dbReference type="NCBI Taxonomy" id="4096"/>
    <lineage>
        <taxon>Eukaryota</taxon>
        <taxon>Viridiplantae</taxon>
        <taxon>Streptophyta</taxon>
        <taxon>Embryophyta</taxon>
        <taxon>Tracheophyta</taxon>
        <taxon>Spermatophyta</taxon>
        <taxon>Magnoliopsida</taxon>
        <taxon>eudicotyledons</taxon>
        <taxon>Gunneridae</taxon>
        <taxon>Pentapetalae</taxon>
        <taxon>asterids</taxon>
        <taxon>lamiids</taxon>
        <taxon>Solanales</taxon>
        <taxon>Solanaceae</taxon>
        <taxon>Nicotianoideae</taxon>
        <taxon>Nicotianeae</taxon>
        <taxon>Nicotiana</taxon>
    </lineage>
</organism>
<protein>
    <submittedName>
        <fullName evidence="3">Cylicin-2-like</fullName>
    </submittedName>
</protein>
<evidence type="ECO:0000313" key="2">
    <source>
        <dbReference type="Proteomes" id="UP000189701"/>
    </source>
</evidence>
<feature type="region of interest" description="Disordered" evidence="1">
    <location>
        <begin position="21"/>
        <end position="69"/>
    </location>
</feature>
<reference evidence="2" key="1">
    <citation type="journal article" date="2013" name="Genome Biol.">
        <title>Reference genomes and transcriptomes of Nicotiana sylvestris and Nicotiana tomentosiformis.</title>
        <authorList>
            <person name="Sierro N."/>
            <person name="Battey J.N."/>
            <person name="Ouadi S."/>
            <person name="Bovet L."/>
            <person name="Goepfert S."/>
            <person name="Bakaher N."/>
            <person name="Peitsch M.C."/>
            <person name="Ivanov N.V."/>
        </authorList>
    </citation>
    <scope>NUCLEOTIDE SEQUENCE [LARGE SCALE GENOMIC DNA]</scope>
</reference>
<accession>A0A1U7Y8P0</accession>
<reference evidence="3" key="2">
    <citation type="submission" date="2025-08" db="UniProtKB">
        <authorList>
            <consortium name="RefSeq"/>
        </authorList>
    </citation>
    <scope>IDENTIFICATION</scope>
    <source>
        <tissue evidence="3">Leaf</tissue>
    </source>
</reference>
<feature type="region of interest" description="Disordered" evidence="1">
    <location>
        <begin position="90"/>
        <end position="253"/>
    </location>
</feature>
<dbReference type="KEGG" id="nsy:104245549"/>
<evidence type="ECO:0000256" key="1">
    <source>
        <dbReference type="SAM" id="MobiDB-lite"/>
    </source>
</evidence>
<name>A0A1U7Y8P0_NICSY</name>
<feature type="compositionally biased region" description="Low complexity" evidence="1">
    <location>
        <begin position="22"/>
        <end position="45"/>
    </location>
</feature>
<dbReference type="GeneID" id="104245549"/>
<dbReference type="Proteomes" id="UP000189701">
    <property type="component" value="Unplaced"/>
</dbReference>
<dbReference type="AlphaFoldDB" id="A0A1U7Y8P0"/>
<feature type="compositionally biased region" description="Basic and acidic residues" evidence="1">
    <location>
        <begin position="219"/>
        <end position="233"/>
    </location>
</feature>